<gene>
    <name evidence="12" type="ORF">HMPREF9439_01205</name>
</gene>
<dbReference type="Gene3D" id="2.40.160.10">
    <property type="entry name" value="Porin"/>
    <property type="match status" value="1"/>
</dbReference>
<dbReference type="AlphaFoldDB" id="F3QJU8"/>
<evidence type="ECO:0000259" key="11">
    <source>
        <dbReference type="Pfam" id="PF13609"/>
    </source>
</evidence>
<proteinExistence type="predicted"/>
<protein>
    <submittedName>
        <fullName evidence="12">Gram-negative porin</fullName>
    </submittedName>
</protein>
<dbReference type="eggNOG" id="COG3203">
    <property type="taxonomic scope" value="Bacteria"/>
</dbReference>
<dbReference type="SUPFAM" id="SSF56935">
    <property type="entry name" value="Porins"/>
    <property type="match status" value="1"/>
</dbReference>
<evidence type="ECO:0000256" key="10">
    <source>
        <dbReference type="ARBA" id="ARBA00023237"/>
    </source>
</evidence>
<keyword evidence="10" id="KW-0998">Cell outer membrane</keyword>
<dbReference type="GO" id="GO:0015288">
    <property type="term" value="F:porin activity"/>
    <property type="evidence" value="ECO:0007669"/>
    <property type="project" value="UniProtKB-KW"/>
</dbReference>
<reference evidence="12 13" key="1">
    <citation type="submission" date="2011-02" db="EMBL/GenBank/DDBJ databases">
        <authorList>
            <person name="Weinstock G."/>
            <person name="Sodergren E."/>
            <person name="Clifton S."/>
            <person name="Fulton L."/>
            <person name="Fulton B."/>
            <person name="Courtney L."/>
            <person name="Fronick C."/>
            <person name="Harrison M."/>
            <person name="Strong C."/>
            <person name="Farmer C."/>
            <person name="Delahaunty K."/>
            <person name="Markovic C."/>
            <person name="Hall O."/>
            <person name="Minx P."/>
            <person name="Tomlinson C."/>
            <person name="Mitreva M."/>
            <person name="Hou S."/>
            <person name="Chen J."/>
            <person name="Wollam A."/>
            <person name="Pepin K.H."/>
            <person name="Johnson M."/>
            <person name="Bhonagiri V."/>
            <person name="Zhang X."/>
            <person name="Suruliraj S."/>
            <person name="Warren W."/>
            <person name="Chinwalla A."/>
            <person name="Mardis E.R."/>
            <person name="Wilson R.K."/>
        </authorList>
    </citation>
    <scope>NUCLEOTIDE SEQUENCE [LARGE SCALE GENOMIC DNA]</scope>
    <source>
        <strain evidence="12 13">YIT 11859</strain>
    </source>
</reference>
<comment type="caution">
    <text evidence="12">The sequence shown here is derived from an EMBL/GenBank/DDBJ whole genome shotgun (WGS) entry which is preliminary data.</text>
</comment>
<keyword evidence="8" id="KW-0626">Porin</keyword>
<dbReference type="CDD" id="cd00342">
    <property type="entry name" value="gram_neg_porins"/>
    <property type="match status" value="1"/>
</dbReference>
<feature type="domain" description="Porin" evidence="11">
    <location>
        <begin position="9"/>
        <end position="334"/>
    </location>
</feature>
<evidence type="ECO:0000256" key="3">
    <source>
        <dbReference type="ARBA" id="ARBA00022448"/>
    </source>
</evidence>
<evidence type="ECO:0000256" key="7">
    <source>
        <dbReference type="ARBA" id="ARBA00023065"/>
    </source>
</evidence>
<evidence type="ECO:0000256" key="2">
    <source>
        <dbReference type="ARBA" id="ARBA00011233"/>
    </source>
</evidence>
<keyword evidence="9" id="KW-0472">Membrane</keyword>
<dbReference type="InterPro" id="IPR050298">
    <property type="entry name" value="Gram-neg_bact_OMP"/>
</dbReference>
<dbReference type="PANTHER" id="PTHR34501">
    <property type="entry name" value="PROTEIN YDDL-RELATED"/>
    <property type="match status" value="1"/>
</dbReference>
<dbReference type="HOGENOM" id="CLU_038238_1_2_4"/>
<comment type="subunit">
    <text evidence="2">Homotrimer.</text>
</comment>
<evidence type="ECO:0000256" key="6">
    <source>
        <dbReference type="ARBA" id="ARBA00022729"/>
    </source>
</evidence>
<dbReference type="InterPro" id="IPR023614">
    <property type="entry name" value="Porin_dom_sf"/>
</dbReference>
<keyword evidence="4" id="KW-1134">Transmembrane beta strand</keyword>
<evidence type="ECO:0000256" key="8">
    <source>
        <dbReference type="ARBA" id="ARBA00023114"/>
    </source>
</evidence>
<evidence type="ECO:0000313" key="13">
    <source>
        <dbReference type="Proteomes" id="UP000005156"/>
    </source>
</evidence>
<accession>F3QJU8</accession>
<dbReference type="GO" id="GO:0046930">
    <property type="term" value="C:pore complex"/>
    <property type="evidence" value="ECO:0007669"/>
    <property type="project" value="UniProtKB-KW"/>
</dbReference>
<keyword evidence="5" id="KW-0812">Transmembrane</keyword>
<keyword evidence="6" id="KW-0732">Signal</keyword>
<organism evidence="12 13">
    <name type="scientific">Parasutterella excrementihominis YIT 11859</name>
    <dbReference type="NCBI Taxonomy" id="762966"/>
    <lineage>
        <taxon>Bacteria</taxon>
        <taxon>Pseudomonadati</taxon>
        <taxon>Pseudomonadota</taxon>
        <taxon>Betaproteobacteria</taxon>
        <taxon>Burkholderiales</taxon>
        <taxon>Sutterellaceae</taxon>
        <taxon>Parasutterella</taxon>
    </lineage>
</organism>
<evidence type="ECO:0000313" key="12">
    <source>
        <dbReference type="EMBL" id="EGG55159.1"/>
    </source>
</evidence>
<name>F3QJU8_9BURK</name>
<dbReference type="EMBL" id="AFBP01000030">
    <property type="protein sequence ID" value="EGG55159.1"/>
    <property type="molecule type" value="Genomic_DNA"/>
</dbReference>
<sequence length="359" mass="39247">MRAALPLFLPSLAWASQVEVYGVIDTGIAVARVNGETRVYEETGFMRPSRFGFKGKEDLGNGRAVSFVLEQGFDSNNGAQSQGANYAFGREANLTYECAYGKFGMGRIGNFMSGMGSWDPWGPNSGPFATGWGIAASGSSMSDYLRMDNTFAWQSPKMDGWQVMAQYSLDVLGTEAERNVDNTRYLSGGVTYMKNGLNVLAFAGWRMNPTVEGKGYQDGQTYGLALNKQFDGFKPYLAAQYARNSLSVGKKPLLVFKAVEAKHPNTKGINGIAIITGTDVSCFSGTFKAAVQYFHGKNEGAEDKDKLKRLIFSIGQEYPLSKRTVLYAGTNWGKSEAKAHGHKEITRALELFSGIKHSF</sequence>
<keyword evidence="13" id="KW-1185">Reference proteome</keyword>
<keyword evidence="7" id="KW-0406">Ion transport</keyword>
<dbReference type="InterPro" id="IPR033900">
    <property type="entry name" value="Gram_neg_porin_domain"/>
</dbReference>
<comment type="subcellular location">
    <subcellularLocation>
        <location evidence="1">Cell outer membrane</location>
        <topology evidence="1">Multi-pass membrane protein</topology>
    </subcellularLocation>
</comment>
<dbReference type="Pfam" id="PF13609">
    <property type="entry name" value="Porin_4"/>
    <property type="match status" value="1"/>
</dbReference>
<dbReference type="PANTHER" id="PTHR34501:SF9">
    <property type="entry name" value="MAJOR OUTER MEMBRANE PROTEIN P.IA"/>
    <property type="match status" value="1"/>
</dbReference>
<evidence type="ECO:0000256" key="5">
    <source>
        <dbReference type="ARBA" id="ARBA00022692"/>
    </source>
</evidence>
<evidence type="ECO:0000256" key="9">
    <source>
        <dbReference type="ARBA" id="ARBA00023136"/>
    </source>
</evidence>
<dbReference type="GO" id="GO:0009279">
    <property type="term" value="C:cell outer membrane"/>
    <property type="evidence" value="ECO:0007669"/>
    <property type="project" value="UniProtKB-SubCell"/>
</dbReference>
<evidence type="ECO:0000256" key="4">
    <source>
        <dbReference type="ARBA" id="ARBA00022452"/>
    </source>
</evidence>
<dbReference type="GO" id="GO:0006811">
    <property type="term" value="P:monoatomic ion transport"/>
    <property type="evidence" value="ECO:0007669"/>
    <property type="project" value="UniProtKB-KW"/>
</dbReference>
<evidence type="ECO:0000256" key="1">
    <source>
        <dbReference type="ARBA" id="ARBA00004571"/>
    </source>
</evidence>
<keyword evidence="3" id="KW-0813">Transport</keyword>
<dbReference type="Proteomes" id="UP000005156">
    <property type="component" value="Unassembled WGS sequence"/>
</dbReference>